<name>A0A4W4EWL2_ELEEL</name>
<dbReference type="PANTHER" id="PTHR13071">
    <property type="entry name" value="MITOCHONDRIAL 28S RIBOSOMAL PROTEIN S22"/>
    <property type="match status" value="1"/>
</dbReference>
<evidence type="ECO:0008006" key="3">
    <source>
        <dbReference type="Google" id="ProtNLM"/>
    </source>
</evidence>
<dbReference type="GeneTree" id="ENSGT00390000006095"/>
<dbReference type="Pfam" id="PF10245">
    <property type="entry name" value="MRP-S22"/>
    <property type="match status" value="1"/>
</dbReference>
<dbReference type="Ensembl" id="ENSEEET00000016171.2">
    <property type="protein sequence ID" value="ENSEEEP00000015984.2"/>
    <property type="gene ID" value="ENSEEEG00000007903.2"/>
</dbReference>
<reference evidence="2" key="1">
    <citation type="journal article" date="2014" name="Science">
        <title>Nonhuman genetics. Genomic basis for the convergent evolution of electric organs.</title>
        <authorList>
            <person name="Gallant J.R."/>
            <person name="Traeger L.L."/>
            <person name="Volkening J.D."/>
            <person name="Moffett H."/>
            <person name="Chen P.H."/>
            <person name="Novina C.D."/>
            <person name="Phillips G.N.Jr."/>
            <person name="Anand R."/>
            <person name="Wells G.B."/>
            <person name="Pinch M."/>
            <person name="Guth R."/>
            <person name="Unguez G.A."/>
            <person name="Albert J.S."/>
            <person name="Zakon H.H."/>
            <person name="Samanta M.P."/>
            <person name="Sussman M.R."/>
        </authorList>
    </citation>
    <scope>NUCLEOTIDE SEQUENCE [LARGE SCALE GENOMIC DNA]</scope>
</reference>
<organism evidence="1 2">
    <name type="scientific">Electrophorus electricus</name>
    <name type="common">Electric eel</name>
    <name type="synonym">Gymnotus electricus</name>
    <dbReference type="NCBI Taxonomy" id="8005"/>
    <lineage>
        <taxon>Eukaryota</taxon>
        <taxon>Metazoa</taxon>
        <taxon>Chordata</taxon>
        <taxon>Craniata</taxon>
        <taxon>Vertebrata</taxon>
        <taxon>Euteleostomi</taxon>
        <taxon>Actinopterygii</taxon>
        <taxon>Neopterygii</taxon>
        <taxon>Teleostei</taxon>
        <taxon>Ostariophysi</taxon>
        <taxon>Gymnotiformes</taxon>
        <taxon>Gymnotoidei</taxon>
        <taxon>Gymnotidae</taxon>
        <taxon>Electrophorus</taxon>
    </lineage>
</organism>
<evidence type="ECO:0000313" key="2">
    <source>
        <dbReference type="Proteomes" id="UP000314983"/>
    </source>
</evidence>
<dbReference type="InterPro" id="IPR019374">
    <property type="entry name" value="Ribosomal_mS22"/>
</dbReference>
<dbReference type="AlphaFoldDB" id="A0A4W4EWL2"/>
<dbReference type="Proteomes" id="UP000314983">
    <property type="component" value="Chromosome 7"/>
</dbReference>
<proteinExistence type="predicted"/>
<dbReference type="RefSeq" id="XP_026878068.2">
    <property type="nucleotide sequence ID" value="XM_027022267.2"/>
</dbReference>
<sequence>MAALRVARGLFRSCRGVQSVDYDARALFLGARRPVCTSSSDDSADGVRKAQFADAEVQEILTRITGLDLERVFKPIKRELKPPKYKLMTDAQLEEAVLRAREQAGKLLKMPLVVPERQPIDDVLAEDTILEGMDTAKHVFTDITFSTPHRERFIVVREPSGMLRKATWEERDRLIQVYFPKEGRKLTAPPIFNEENLKVMFRQDRHEEVLNHCLVQFEPDSADFKKVHTLAFEHLEQEAKYEVLRSTRFFGPLVWYLVTRRRVDGLLTDMLQRDRLQDALSLVRLFNLVHPQSDCALQAVQQQATGLDLLKIFADCESQKSGFIKLALQTYEHSGTDIVLTAPQSKPGISAQHLQTTHGELGIPDYRSF</sequence>
<reference evidence="2" key="2">
    <citation type="journal article" date="2017" name="Sci. Adv.">
        <title>A tail of two voltages: Proteomic comparison of the three electric organs of the electric eel.</title>
        <authorList>
            <person name="Traeger L.L."/>
            <person name="Sabat G."/>
            <person name="Barrett-Wilt G.A."/>
            <person name="Wells G.B."/>
            <person name="Sussman M.R."/>
        </authorList>
    </citation>
    <scope>NUCLEOTIDE SEQUENCE [LARGE SCALE GENOMIC DNA]</scope>
</reference>
<dbReference type="PANTHER" id="PTHR13071:SF4">
    <property type="entry name" value="SMALL RIBOSOMAL SUBUNIT PROTEIN MS22"/>
    <property type="match status" value="1"/>
</dbReference>
<dbReference type="GO" id="GO:0003735">
    <property type="term" value="F:structural constituent of ribosome"/>
    <property type="evidence" value="ECO:0007669"/>
    <property type="project" value="TreeGrafter"/>
</dbReference>
<gene>
    <name evidence="1" type="primary">MRPS22</name>
</gene>
<evidence type="ECO:0000313" key="1">
    <source>
        <dbReference type="Ensembl" id="ENSEEEP00000015984.2"/>
    </source>
</evidence>
<dbReference type="GO" id="GO:0005763">
    <property type="term" value="C:mitochondrial small ribosomal subunit"/>
    <property type="evidence" value="ECO:0007669"/>
    <property type="project" value="TreeGrafter"/>
</dbReference>
<protein>
    <recommendedName>
        <fullName evidence="3">28S ribosomal protein S22, mitochondrial</fullName>
    </recommendedName>
</protein>
<reference evidence="1" key="5">
    <citation type="submission" date="2025-09" db="UniProtKB">
        <authorList>
            <consortium name="Ensembl"/>
        </authorList>
    </citation>
    <scope>IDENTIFICATION</scope>
</reference>
<keyword evidence="2" id="KW-1185">Reference proteome</keyword>
<reference evidence="1" key="4">
    <citation type="submission" date="2025-08" db="UniProtKB">
        <authorList>
            <consortium name="Ensembl"/>
        </authorList>
    </citation>
    <scope>IDENTIFICATION</scope>
</reference>
<dbReference type="GeneID" id="113584994"/>
<accession>A0A4W4EWL2</accession>
<reference evidence="1" key="3">
    <citation type="submission" date="2020-05" db="EMBL/GenBank/DDBJ databases">
        <title>Electrophorus electricus (electric eel) genome, fEleEle1, primary haplotype.</title>
        <authorList>
            <person name="Myers G."/>
            <person name="Meyer A."/>
            <person name="Fedrigo O."/>
            <person name="Formenti G."/>
            <person name="Rhie A."/>
            <person name="Tracey A."/>
            <person name="Sims Y."/>
            <person name="Jarvis E.D."/>
        </authorList>
    </citation>
    <scope>NUCLEOTIDE SEQUENCE [LARGE SCALE GENOMIC DNA]</scope>
</reference>